<dbReference type="Pfam" id="PF24968">
    <property type="entry name" value="DUF7770"/>
    <property type="match status" value="1"/>
</dbReference>
<name>A0ABR4LU12_9EURO</name>
<protein>
    <recommendedName>
        <fullName evidence="1">DUF7770 domain-containing protein</fullName>
    </recommendedName>
</protein>
<dbReference type="Proteomes" id="UP001610432">
    <property type="component" value="Unassembled WGS sequence"/>
</dbReference>
<evidence type="ECO:0000313" key="3">
    <source>
        <dbReference type="Proteomes" id="UP001610432"/>
    </source>
</evidence>
<accession>A0ABR4LU12</accession>
<sequence length="76" mass="8908">MKTLTFPLRAQAMVHTIIDFINSKGHDRYMFTEEQEGCRFWLFTFISDWRLVVSYRLAAEGPYGTRGRCFSLLAIP</sequence>
<dbReference type="GeneID" id="98143935"/>
<keyword evidence="3" id="KW-1185">Reference proteome</keyword>
<gene>
    <name evidence="2" type="ORF">BJX67DRAFT_350958</name>
</gene>
<dbReference type="EMBL" id="JBFXLQ010000015">
    <property type="protein sequence ID" value="KAL2868051.1"/>
    <property type="molecule type" value="Genomic_DNA"/>
</dbReference>
<organism evidence="2 3">
    <name type="scientific">Aspergillus lucknowensis</name>
    <dbReference type="NCBI Taxonomy" id="176173"/>
    <lineage>
        <taxon>Eukaryota</taxon>
        <taxon>Fungi</taxon>
        <taxon>Dikarya</taxon>
        <taxon>Ascomycota</taxon>
        <taxon>Pezizomycotina</taxon>
        <taxon>Eurotiomycetes</taxon>
        <taxon>Eurotiomycetidae</taxon>
        <taxon>Eurotiales</taxon>
        <taxon>Aspergillaceae</taxon>
        <taxon>Aspergillus</taxon>
        <taxon>Aspergillus subgen. Nidulantes</taxon>
    </lineage>
</organism>
<dbReference type="RefSeq" id="XP_070887030.1">
    <property type="nucleotide sequence ID" value="XM_071028863.1"/>
</dbReference>
<dbReference type="InterPro" id="IPR056672">
    <property type="entry name" value="DUF7770"/>
</dbReference>
<reference evidence="2 3" key="1">
    <citation type="submission" date="2024-07" db="EMBL/GenBank/DDBJ databases">
        <title>Section-level genome sequencing and comparative genomics of Aspergillus sections Usti and Cavernicolus.</title>
        <authorList>
            <consortium name="Lawrence Berkeley National Laboratory"/>
            <person name="Nybo J.L."/>
            <person name="Vesth T.C."/>
            <person name="Theobald S."/>
            <person name="Frisvad J.C."/>
            <person name="Larsen T.O."/>
            <person name="Kjaerboelling I."/>
            <person name="Rothschild-Mancinelli K."/>
            <person name="Lyhne E.K."/>
            <person name="Kogle M.E."/>
            <person name="Barry K."/>
            <person name="Clum A."/>
            <person name="Na H."/>
            <person name="Ledsgaard L."/>
            <person name="Lin J."/>
            <person name="Lipzen A."/>
            <person name="Kuo A."/>
            <person name="Riley R."/>
            <person name="Mondo S."/>
            <person name="Labutti K."/>
            <person name="Haridas S."/>
            <person name="Pangalinan J."/>
            <person name="Salamov A.A."/>
            <person name="Simmons B.A."/>
            <person name="Magnuson J.K."/>
            <person name="Chen J."/>
            <person name="Drula E."/>
            <person name="Henrissat B."/>
            <person name="Wiebenga A."/>
            <person name="Lubbers R.J."/>
            <person name="Gomes A.C."/>
            <person name="Macurrencykelacurrency M.R."/>
            <person name="Stajich J."/>
            <person name="Grigoriev I.V."/>
            <person name="Mortensen U.H."/>
            <person name="De Vries R.P."/>
            <person name="Baker S.E."/>
            <person name="Andersen M.R."/>
        </authorList>
    </citation>
    <scope>NUCLEOTIDE SEQUENCE [LARGE SCALE GENOMIC DNA]</scope>
    <source>
        <strain evidence="2 3">CBS 449.75</strain>
    </source>
</reference>
<feature type="domain" description="DUF7770" evidence="1">
    <location>
        <begin position="2"/>
        <end position="49"/>
    </location>
</feature>
<evidence type="ECO:0000259" key="1">
    <source>
        <dbReference type="Pfam" id="PF24968"/>
    </source>
</evidence>
<proteinExistence type="predicted"/>
<comment type="caution">
    <text evidence="2">The sequence shown here is derived from an EMBL/GenBank/DDBJ whole genome shotgun (WGS) entry which is preliminary data.</text>
</comment>
<evidence type="ECO:0000313" key="2">
    <source>
        <dbReference type="EMBL" id="KAL2868051.1"/>
    </source>
</evidence>